<evidence type="ECO:0000313" key="1">
    <source>
        <dbReference type="EMBL" id="CAI9156734.1"/>
    </source>
</evidence>
<protein>
    <submittedName>
        <fullName evidence="1">Uncharacterized protein</fullName>
    </submittedName>
</protein>
<dbReference type="EMBL" id="OX459951">
    <property type="protein sequence ID" value="CAI9156734.1"/>
    <property type="molecule type" value="Genomic_DNA"/>
</dbReference>
<accession>A0ABN8YAD6</accession>
<gene>
    <name evidence="1" type="ORF">MRATA1EN1_LOCUS5696</name>
</gene>
<organism evidence="1 2">
    <name type="scientific">Rangifer tarandus platyrhynchus</name>
    <name type="common">Svalbard reindeer</name>
    <dbReference type="NCBI Taxonomy" id="3082113"/>
    <lineage>
        <taxon>Eukaryota</taxon>
        <taxon>Metazoa</taxon>
        <taxon>Chordata</taxon>
        <taxon>Craniata</taxon>
        <taxon>Vertebrata</taxon>
        <taxon>Euteleostomi</taxon>
        <taxon>Mammalia</taxon>
        <taxon>Eutheria</taxon>
        <taxon>Laurasiatheria</taxon>
        <taxon>Artiodactyla</taxon>
        <taxon>Ruminantia</taxon>
        <taxon>Pecora</taxon>
        <taxon>Cervidae</taxon>
        <taxon>Odocoileinae</taxon>
        <taxon>Rangifer</taxon>
    </lineage>
</organism>
<evidence type="ECO:0000313" key="2">
    <source>
        <dbReference type="Proteomes" id="UP001176941"/>
    </source>
</evidence>
<dbReference type="Proteomes" id="UP001176941">
    <property type="component" value="Chromosome 15"/>
</dbReference>
<proteinExistence type="predicted"/>
<reference evidence="1" key="1">
    <citation type="submission" date="2023-04" db="EMBL/GenBank/DDBJ databases">
        <authorList>
            <consortium name="ELIXIR-Norway"/>
        </authorList>
    </citation>
    <scope>NUCLEOTIDE SEQUENCE [LARGE SCALE GENOMIC DNA]</scope>
</reference>
<keyword evidence="2" id="KW-1185">Reference proteome</keyword>
<sequence>MLVSGKADLKLGCSSALLADSLSTAARFQGLLATEPSAFFTRNHCSPTWRLDLGASFSHLPTPTLLLSDLDLYRGPGTQRNGTRESGFSQRKTIAAALTFPYPPPRPLNVSGTHSPSLEALSSRTIRGHWNSSRSVLTDQHAIYSWHCFSLLVGSSASLPRPRSLDQDTAAVRTWVYLDLRGLGADAAVGAEECARPCVRQPVCGGILIMLLVELHLLLAFRTPEHFHNKMLGYIYLSHHQSPSLKFLSRKRLRCAVNEFSKPDASLILDFFPCKRSGAGHKPPLPTLDSDIEAPTRSQNPLGWKFL</sequence>
<name>A0ABN8YAD6_RANTA</name>